<proteinExistence type="predicted"/>
<sequence>MMSFTIQQIKPFWSELFVIAKSSALSGLCIVTLPPCSLAIMAAVHWCFKRCLRAYRRSFTLHARIGSHFVGTRSCFDNTIYSHTVL</sequence>
<dbReference type="AlphaFoldDB" id="A0A564YS51"/>
<name>A0A564YS51_HYMDI</name>
<keyword evidence="1" id="KW-1133">Transmembrane helix</keyword>
<reference evidence="2 3" key="1">
    <citation type="submission" date="2019-07" db="EMBL/GenBank/DDBJ databases">
        <authorList>
            <person name="Jastrzebski P J."/>
            <person name="Paukszto L."/>
            <person name="Jastrzebski P J."/>
        </authorList>
    </citation>
    <scope>NUCLEOTIDE SEQUENCE [LARGE SCALE GENOMIC DNA]</scope>
    <source>
        <strain evidence="2 3">WMS-il1</strain>
    </source>
</reference>
<dbReference type="EMBL" id="CABIJS010000344">
    <property type="protein sequence ID" value="VUZ49990.1"/>
    <property type="molecule type" value="Genomic_DNA"/>
</dbReference>
<evidence type="ECO:0000313" key="3">
    <source>
        <dbReference type="Proteomes" id="UP000321570"/>
    </source>
</evidence>
<gene>
    <name evidence="2" type="ORF">WMSIL1_LOCUS9081</name>
</gene>
<feature type="transmembrane region" description="Helical" evidence="1">
    <location>
        <begin position="24"/>
        <end position="48"/>
    </location>
</feature>
<accession>A0A564YS51</accession>
<keyword evidence="1" id="KW-0472">Membrane</keyword>
<organism evidence="2 3">
    <name type="scientific">Hymenolepis diminuta</name>
    <name type="common">Rat tapeworm</name>
    <dbReference type="NCBI Taxonomy" id="6216"/>
    <lineage>
        <taxon>Eukaryota</taxon>
        <taxon>Metazoa</taxon>
        <taxon>Spiralia</taxon>
        <taxon>Lophotrochozoa</taxon>
        <taxon>Platyhelminthes</taxon>
        <taxon>Cestoda</taxon>
        <taxon>Eucestoda</taxon>
        <taxon>Cyclophyllidea</taxon>
        <taxon>Hymenolepididae</taxon>
        <taxon>Hymenolepis</taxon>
    </lineage>
</organism>
<dbReference type="Proteomes" id="UP000321570">
    <property type="component" value="Unassembled WGS sequence"/>
</dbReference>
<keyword evidence="1" id="KW-0812">Transmembrane</keyword>
<evidence type="ECO:0000256" key="1">
    <source>
        <dbReference type="SAM" id="Phobius"/>
    </source>
</evidence>
<keyword evidence="3" id="KW-1185">Reference proteome</keyword>
<protein>
    <submittedName>
        <fullName evidence="2">Uncharacterized protein</fullName>
    </submittedName>
</protein>
<evidence type="ECO:0000313" key="2">
    <source>
        <dbReference type="EMBL" id="VUZ49990.1"/>
    </source>
</evidence>